<organism evidence="1 2">
    <name type="scientific">Mucuna pruriens</name>
    <name type="common">Velvet bean</name>
    <name type="synonym">Dolichos pruriens</name>
    <dbReference type="NCBI Taxonomy" id="157652"/>
    <lineage>
        <taxon>Eukaryota</taxon>
        <taxon>Viridiplantae</taxon>
        <taxon>Streptophyta</taxon>
        <taxon>Embryophyta</taxon>
        <taxon>Tracheophyta</taxon>
        <taxon>Spermatophyta</taxon>
        <taxon>Magnoliopsida</taxon>
        <taxon>eudicotyledons</taxon>
        <taxon>Gunneridae</taxon>
        <taxon>Pentapetalae</taxon>
        <taxon>rosids</taxon>
        <taxon>fabids</taxon>
        <taxon>Fabales</taxon>
        <taxon>Fabaceae</taxon>
        <taxon>Papilionoideae</taxon>
        <taxon>50 kb inversion clade</taxon>
        <taxon>NPAAA clade</taxon>
        <taxon>indigoferoid/millettioid clade</taxon>
        <taxon>Phaseoleae</taxon>
        <taxon>Mucuna</taxon>
    </lineage>
</organism>
<evidence type="ECO:0000313" key="2">
    <source>
        <dbReference type="Proteomes" id="UP000257109"/>
    </source>
</evidence>
<accession>A0A371HT21</accession>
<dbReference type="Proteomes" id="UP000257109">
    <property type="component" value="Unassembled WGS sequence"/>
</dbReference>
<reference evidence="1" key="1">
    <citation type="submission" date="2018-05" db="EMBL/GenBank/DDBJ databases">
        <title>Draft genome of Mucuna pruriens seed.</title>
        <authorList>
            <person name="Nnadi N.E."/>
            <person name="Vos R."/>
            <person name="Hasami M.H."/>
            <person name="Devisetty U.K."/>
            <person name="Aguiy J.C."/>
        </authorList>
    </citation>
    <scope>NUCLEOTIDE SEQUENCE [LARGE SCALE GENOMIC DNA]</scope>
    <source>
        <strain evidence="1">JCA_2017</strain>
    </source>
</reference>
<dbReference type="EMBL" id="QJKJ01001783">
    <property type="protein sequence ID" value="RDY05917.1"/>
    <property type="molecule type" value="Genomic_DNA"/>
</dbReference>
<keyword evidence="2" id="KW-1185">Reference proteome</keyword>
<evidence type="ECO:0000313" key="1">
    <source>
        <dbReference type="EMBL" id="RDY05917.1"/>
    </source>
</evidence>
<name>A0A371HT21_MUCPR</name>
<feature type="non-terminal residue" evidence="1">
    <location>
        <position position="1"/>
    </location>
</feature>
<dbReference type="AlphaFoldDB" id="A0A371HT21"/>
<protein>
    <submittedName>
        <fullName evidence="1">Uncharacterized protein</fullName>
    </submittedName>
</protein>
<gene>
    <name evidence="1" type="ORF">CR513_10171</name>
</gene>
<feature type="non-terminal residue" evidence="1">
    <location>
        <position position="71"/>
    </location>
</feature>
<comment type="caution">
    <text evidence="1">The sequence shown here is derived from an EMBL/GenBank/DDBJ whole genome shotgun (WGS) entry which is preliminary data.</text>
</comment>
<sequence length="71" mass="7929">MEGKIKIQFFLTIDGWIKGVDTIKFEAISLTNGVKLSKGVRMGPSCPFLFLIIVERLSNLMKKPIAMVIAM</sequence>
<proteinExistence type="predicted"/>